<dbReference type="InterPro" id="IPR001694">
    <property type="entry name" value="NADH_UbQ_OxRdtase_su1/FPO"/>
</dbReference>
<feature type="transmembrane region" description="Helical" evidence="5">
    <location>
        <begin position="289"/>
        <end position="309"/>
    </location>
</feature>
<feature type="transmembrane region" description="Helical" evidence="5">
    <location>
        <begin position="175"/>
        <end position="192"/>
    </location>
</feature>
<dbReference type="PANTHER" id="PTHR43359">
    <property type="entry name" value="FORMATE HYDROGENLYASE SUBUNIT 4"/>
    <property type="match status" value="1"/>
</dbReference>
<feature type="transmembrane region" description="Helical" evidence="5">
    <location>
        <begin position="95"/>
        <end position="115"/>
    </location>
</feature>
<name>A0A2K4MMF8_9NEIS</name>
<dbReference type="InterPro" id="IPR018086">
    <property type="entry name" value="NADH_UbQ_OxRdtase_su1_CS"/>
</dbReference>
<dbReference type="PROSITE" id="PS00667">
    <property type="entry name" value="COMPLEX1_ND1_1"/>
    <property type="match status" value="1"/>
</dbReference>
<keyword evidence="4 5" id="KW-0472">Membrane</keyword>
<comment type="subcellular location">
    <subcellularLocation>
        <location evidence="1">Membrane</location>
        <topology evidence="1">Multi-pass membrane protein</topology>
    </subcellularLocation>
</comment>
<accession>A0A2K4MMF8</accession>
<evidence type="ECO:0000313" key="7">
    <source>
        <dbReference type="Proteomes" id="UP000236416"/>
    </source>
</evidence>
<dbReference type="EMBL" id="PPTF01000060">
    <property type="protein sequence ID" value="POA98238.1"/>
    <property type="molecule type" value="Genomic_DNA"/>
</dbReference>
<feature type="transmembrane region" description="Helical" evidence="5">
    <location>
        <begin position="6"/>
        <end position="28"/>
    </location>
</feature>
<dbReference type="RefSeq" id="WP_103320452.1">
    <property type="nucleotide sequence ID" value="NZ_PPTF01000060.1"/>
</dbReference>
<protein>
    <submittedName>
        <fullName evidence="6">Hydrogenase 3 membrane subunit</fullName>
    </submittedName>
</protein>
<organism evidence="6 7">
    <name type="scientific">Chromobacterium sinusclupearum</name>
    <dbReference type="NCBI Taxonomy" id="2077146"/>
    <lineage>
        <taxon>Bacteria</taxon>
        <taxon>Pseudomonadati</taxon>
        <taxon>Pseudomonadota</taxon>
        <taxon>Betaproteobacteria</taxon>
        <taxon>Neisseriales</taxon>
        <taxon>Chromobacteriaceae</taxon>
        <taxon>Chromobacterium</taxon>
    </lineage>
</organism>
<dbReference type="InterPro" id="IPR052561">
    <property type="entry name" value="ComplexI_Subunit1"/>
</dbReference>
<keyword evidence="7" id="KW-1185">Reference proteome</keyword>
<feature type="transmembrane region" description="Helical" evidence="5">
    <location>
        <begin position="255"/>
        <end position="277"/>
    </location>
</feature>
<proteinExistence type="predicted"/>
<sequence>MSQLQWIPLAVAQALLLLALAPLFTGVSRMIRARMHSRRGPGVLQDYRDIFKLFRRQDVAPGHAGLAFRLAPAVQLSAMLMLAMALPALTRHSPAGPLADLITFGYLFGLARFFFSLSGIDSGSAFAGIGAGRELTLGILVEPTMMLALLVVALIEGSTNLGAIATGMSGSYLQSPAAIGLALAAFAFAVFMEMGKLPFDLAEAEQELQEGPLTEYSGPSLALLKLGLALKKVVLAQFMLGVFLPLGAADSLAPAALLAAAVWLPLKLLAVFVVASLIENSMARGRFLLTARVTWVGFGLAALSFVFYLTGL</sequence>
<dbReference type="Proteomes" id="UP000236416">
    <property type="component" value="Unassembled WGS sequence"/>
</dbReference>
<dbReference type="PANTHER" id="PTHR43359:SF1">
    <property type="entry name" value="FORMATE HYDROGENLYASE SUBUNIT 4-RELATED"/>
    <property type="match status" value="1"/>
</dbReference>
<keyword evidence="3 5" id="KW-1133">Transmembrane helix</keyword>
<reference evidence="6 7" key="1">
    <citation type="submission" date="2018-01" db="EMBL/GenBank/DDBJ databases">
        <title>Genomic Sequence of Chromobacterium MWU13-2610 from wild cranberry bogs within the Cape Cod National Seashore.</title>
        <authorList>
            <person name="O'Hara-Hanley K."/>
            <person name="Soby S."/>
            <person name="Harrison A."/>
        </authorList>
    </citation>
    <scope>NUCLEOTIDE SEQUENCE [LARGE SCALE GENOMIC DNA]</scope>
    <source>
        <strain evidence="6 7">MWU13-2610</strain>
    </source>
</reference>
<comment type="caution">
    <text evidence="6">The sequence shown here is derived from an EMBL/GenBank/DDBJ whole genome shotgun (WGS) entry which is preliminary data.</text>
</comment>
<evidence type="ECO:0000313" key="6">
    <source>
        <dbReference type="EMBL" id="POA98238.1"/>
    </source>
</evidence>
<gene>
    <name evidence="6" type="primary">hycD</name>
    <name evidence="6" type="ORF">C2134_12360</name>
</gene>
<dbReference type="Pfam" id="PF00146">
    <property type="entry name" value="NADHdh"/>
    <property type="match status" value="1"/>
</dbReference>
<dbReference type="AlphaFoldDB" id="A0A2K4MMF8"/>
<dbReference type="GO" id="GO:0005886">
    <property type="term" value="C:plasma membrane"/>
    <property type="evidence" value="ECO:0007669"/>
    <property type="project" value="TreeGrafter"/>
</dbReference>
<evidence type="ECO:0000256" key="5">
    <source>
        <dbReference type="SAM" id="Phobius"/>
    </source>
</evidence>
<dbReference type="PROSITE" id="PS00668">
    <property type="entry name" value="COMPLEX1_ND1_2"/>
    <property type="match status" value="1"/>
</dbReference>
<evidence type="ECO:0000256" key="4">
    <source>
        <dbReference type="ARBA" id="ARBA00023136"/>
    </source>
</evidence>
<evidence type="ECO:0000256" key="3">
    <source>
        <dbReference type="ARBA" id="ARBA00022989"/>
    </source>
</evidence>
<evidence type="ECO:0000256" key="1">
    <source>
        <dbReference type="ARBA" id="ARBA00004141"/>
    </source>
</evidence>
<feature type="transmembrane region" description="Helical" evidence="5">
    <location>
        <begin position="135"/>
        <end position="155"/>
    </location>
</feature>
<evidence type="ECO:0000256" key="2">
    <source>
        <dbReference type="ARBA" id="ARBA00022692"/>
    </source>
</evidence>
<keyword evidence="2 5" id="KW-0812">Transmembrane</keyword>